<gene>
    <name evidence="1" type="ORF">CPAG_08727</name>
</gene>
<dbReference type="EMBL" id="DS268114">
    <property type="protein sequence ID" value="KMM72433.1"/>
    <property type="molecule type" value="Genomic_DNA"/>
</dbReference>
<name>A0A0J6FPX5_COCPO</name>
<accession>A0A0J6FPX5</accession>
<dbReference type="VEuPathDB" id="FungiDB:CPAG_08727"/>
<organism evidence="1 2">
    <name type="scientific">Coccidioides posadasii RMSCC 3488</name>
    <dbReference type="NCBI Taxonomy" id="454284"/>
    <lineage>
        <taxon>Eukaryota</taxon>
        <taxon>Fungi</taxon>
        <taxon>Dikarya</taxon>
        <taxon>Ascomycota</taxon>
        <taxon>Pezizomycotina</taxon>
        <taxon>Eurotiomycetes</taxon>
        <taxon>Eurotiomycetidae</taxon>
        <taxon>Onygenales</taxon>
        <taxon>Onygenaceae</taxon>
        <taxon>Coccidioides</taxon>
    </lineage>
</organism>
<evidence type="ECO:0000313" key="2">
    <source>
        <dbReference type="Proteomes" id="UP000054567"/>
    </source>
</evidence>
<reference evidence="2" key="3">
    <citation type="journal article" date="2010" name="Genome Res.">
        <title>Population genomic sequencing of Coccidioides fungi reveals recent hybridization and transposon control.</title>
        <authorList>
            <person name="Neafsey D.E."/>
            <person name="Barker B.M."/>
            <person name="Sharpton T.J."/>
            <person name="Stajich J.E."/>
            <person name="Park D.J."/>
            <person name="Whiston E."/>
            <person name="Hung C.-Y."/>
            <person name="McMahan C."/>
            <person name="White J."/>
            <person name="Sykes S."/>
            <person name="Heiman D."/>
            <person name="Young S."/>
            <person name="Zeng Q."/>
            <person name="Abouelleil A."/>
            <person name="Aftuck L."/>
            <person name="Bessette D."/>
            <person name="Brown A."/>
            <person name="FitzGerald M."/>
            <person name="Lui A."/>
            <person name="Macdonald J.P."/>
            <person name="Priest M."/>
            <person name="Orbach M.J."/>
            <person name="Galgiani J.N."/>
            <person name="Kirkland T.N."/>
            <person name="Cole G.T."/>
            <person name="Birren B.W."/>
            <person name="Henn M.R."/>
            <person name="Taylor J.W."/>
            <person name="Rounsley S.D."/>
        </authorList>
    </citation>
    <scope>NUCLEOTIDE SEQUENCE [LARGE SCALE GENOMIC DNA]</scope>
    <source>
        <strain evidence="2">RMSCC 3488</strain>
    </source>
</reference>
<reference evidence="2" key="2">
    <citation type="journal article" date="2009" name="Genome Res.">
        <title>Comparative genomic analyses of the human fungal pathogens Coccidioides and their relatives.</title>
        <authorList>
            <person name="Sharpton T.J."/>
            <person name="Stajich J.E."/>
            <person name="Rounsley S.D."/>
            <person name="Gardner M.J."/>
            <person name="Wortman J.R."/>
            <person name="Jordar V.S."/>
            <person name="Maiti R."/>
            <person name="Kodira C.D."/>
            <person name="Neafsey D.E."/>
            <person name="Zeng Q."/>
            <person name="Hung C.-Y."/>
            <person name="McMahan C."/>
            <person name="Muszewska A."/>
            <person name="Grynberg M."/>
            <person name="Mandel M.A."/>
            <person name="Kellner E.M."/>
            <person name="Barker B.M."/>
            <person name="Galgiani J.N."/>
            <person name="Orbach M.J."/>
            <person name="Kirkland T.N."/>
            <person name="Cole G.T."/>
            <person name="Henn M.R."/>
            <person name="Birren B.W."/>
            <person name="Taylor J.W."/>
        </authorList>
    </citation>
    <scope>NUCLEOTIDE SEQUENCE [LARGE SCALE GENOMIC DNA]</scope>
    <source>
        <strain evidence="2">RMSCC 3488</strain>
    </source>
</reference>
<dbReference type="Proteomes" id="UP000054567">
    <property type="component" value="Unassembled WGS sequence"/>
</dbReference>
<proteinExistence type="predicted"/>
<dbReference type="AlphaFoldDB" id="A0A0J6FPX5"/>
<protein>
    <submittedName>
        <fullName evidence="1">Uncharacterized protein</fullName>
    </submittedName>
</protein>
<reference evidence="1 2" key="1">
    <citation type="submission" date="2007-06" db="EMBL/GenBank/DDBJ databases">
        <title>The Genome Sequence of Coccidioides posadasii RMSCC_3488.</title>
        <authorList>
            <consortium name="Coccidioides Genome Resources Consortium"/>
            <consortium name="The Broad Institute Genome Sequencing Platform"/>
            <person name="Henn M.R."/>
            <person name="Sykes S."/>
            <person name="Young S."/>
            <person name="Jaffe D."/>
            <person name="Berlin A."/>
            <person name="Alvarez P."/>
            <person name="Butler J."/>
            <person name="Gnerre S."/>
            <person name="Grabherr M."/>
            <person name="Mauceli E."/>
            <person name="Brockman W."/>
            <person name="Kodira C."/>
            <person name="Alvarado L."/>
            <person name="Zeng Q."/>
            <person name="Crawford M."/>
            <person name="Antoine C."/>
            <person name="Devon K."/>
            <person name="Galgiani J."/>
            <person name="Orsborn K."/>
            <person name="Lewis M.L."/>
            <person name="Nusbaum C."/>
            <person name="Galagan J."/>
            <person name="Birren B."/>
        </authorList>
    </citation>
    <scope>NUCLEOTIDE SEQUENCE [LARGE SCALE GENOMIC DNA]</scope>
    <source>
        <strain evidence="1 2">RMSCC 3488</strain>
    </source>
</reference>
<sequence>MCSECEVGVVRLEPGKYTRFMSDQVVNAQLDFLVISVPEDAFNIQSQSSRHLAVISIPILVISVSGKGGNKAGSTPQVLLRKREKSSIVLFFPTVSVASAPQRPAPPHPDRYPCRQLGDVLIILCKIFKLPCCKSFDNPLSDSFNSVRRLLEEAEHTRQISSDGAPDGLDQTRQATVSKLLVTLMGEKAAFNLHPRTGSKNVASELSRLFTRVQEGDFVYEEYHRVLRLIFEKAPTADIWKAILMG</sequence>
<evidence type="ECO:0000313" key="1">
    <source>
        <dbReference type="EMBL" id="KMM72433.1"/>
    </source>
</evidence>